<evidence type="ECO:0000313" key="3">
    <source>
        <dbReference type="Proteomes" id="UP000238322"/>
    </source>
</evidence>
<proteinExistence type="predicted"/>
<dbReference type="AlphaFoldDB" id="A0A2S8G5S3"/>
<name>A0A2S8G5S3_9BACT</name>
<dbReference type="EMBL" id="PUHY01000004">
    <property type="protein sequence ID" value="PQO39802.1"/>
    <property type="molecule type" value="Genomic_DNA"/>
</dbReference>
<evidence type="ECO:0000256" key="1">
    <source>
        <dbReference type="SAM" id="MobiDB-lite"/>
    </source>
</evidence>
<gene>
    <name evidence="2" type="ORF">C5Y83_03405</name>
</gene>
<sequence length="100" mass="11594">MFAARDNHGVGELLINEESDEPPKDEQVVAMSERWGGVVVYREVERRLITFPVEIRFPLSAIANHYLACYSSLFSRLHMPKTVEHAGLRKLRKKYQSHQL</sequence>
<protein>
    <submittedName>
        <fullName evidence="2">Uncharacterized protein</fullName>
    </submittedName>
</protein>
<feature type="region of interest" description="Disordered" evidence="1">
    <location>
        <begin position="1"/>
        <end position="25"/>
    </location>
</feature>
<comment type="caution">
    <text evidence="2">The sequence shown here is derived from an EMBL/GenBank/DDBJ whole genome shotgun (WGS) entry which is preliminary data.</text>
</comment>
<evidence type="ECO:0000313" key="2">
    <source>
        <dbReference type="EMBL" id="PQO39802.1"/>
    </source>
</evidence>
<dbReference type="Proteomes" id="UP000238322">
    <property type="component" value="Unassembled WGS sequence"/>
</dbReference>
<organism evidence="2 3">
    <name type="scientific">Blastopirellula marina</name>
    <dbReference type="NCBI Taxonomy" id="124"/>
    <lineage>
        <taxon>Bacteria</taxon>
        <taxon>Pseudomonadati</taxon>
        <taxon>Planctomycetota</taxon>
        <taxon>Planctomycetia</taxon>
        <taxon>Pirellulales</taxon>
        <taxon>Pirellulaceae</taxon>
        <taxon>Blastopirellula</taxon>
    </lineage>
</organism>
<accession>A0A2S8G5S3</accession>
<reference evidence="2 3" key="1">
    <citation type="submission" date="2018-02" db="EMBL/GenBank/DDBJ databases">
        <title>Comparative genomes isolates from brazilian mangrove.</title>
        <authorList>
            <person name="Araujo J.E."/>
            <person name="Taketani R.G."/>
            <person name="Silva M.C.P."/>
            <person name="Loureco M.V."/>
            <person name="Andreote F.D."/>
        </authorList>
    </citation>
    <scope>NUCLEOTIDE SEQUENCE [LARGE SCALE GENOMIC DNA]</scope>
    <source>
        <strain evidence="2 3">Hex-1 MGV</strain>
    </source>
</reference>